<feature type="domain" description="Ground-like" evidence="2">
    <location>
        <begin position="39"/>
        <end position="119"/>
    </location>
</feature>
<dbReference type="AlphaFoldDB" id="A0A8R1HRL9"/>
<evidence type="ECO:0000313" key="3">
    <source>
        <dbReference type="EnsemblMetazoa" id="CJA05685.1"/>
    </source>
</evidence>
<keyword evidence="4" id="KW-1185">Reference proteome</keyword>
<accession>A0A8R1HRL9</accession>
<proteinExistence type="predicted"/>
<keyword evidence="1" id="KW-0732">Signal</keyword>
<protein>
    <submittedName>
        <fullName evidence="3">Ground-like domain-containing protein</fullName>
    </submittedName>
</protein>
<dbReference type="EnsemblMetazoa" id="CJA05685.1">
    <property type="protein sequence ID" value="CJA05685.1"/>
    <property type="gene ID" value="WBGene00124889"/>
</dbReference>
<feature type="chain" id="PRO_5035895290" evidence="1">
    <location>
        <begin position="20"/>
        <end position="184"/>
    </location>
</feature>
<evidence type="ECO:0000313" key="4">
    <source>
        <dbReference type="Proteomes" id="UP000005237"/>
    </source>
</evidence>
<evidence type="ECO:0000256" key="1">
    <source>
        <dbReference type="SAM" id="SignalP"/>
    </source>
</evidence>
<dbReference type="Pfam" id="PF04155">
    <property type="entry name" value="Ground-like"/>
    <property type="match status" value="1"/>
</dbReference>
<sequence>MKLLIFLLGLTLVNFQVQGQEDTCPSLRERLRSKPGKHFCCDSKIKTVVETGMKTLDLFGVGGPKTLGPIVQALSQFVQRHFQVAYEVIMAPKDFQLNTNYNGTKLCKFESNNYMLAVYETPGDYDINSPEETYFYNFAANDKLRLPDVAKHISQRLHNAANLVREGAGAGSIQNNLGGFLGRK</sequence>
<evidence type="ECO:0000259" key="2">
    <source>
        <dbReference type="Pfam" id="PF04155"/>
    </source>
</evidence>
<reference evidence="4" key="1">
    <citation type="submission" date="2010-08" db="EMBL/GenBank/DDBJ databases">
        <authorList>
            <consortium name="Caenorhabditis japonica Sequencing Consortium"/>
            <person name="Wilson R.K."/>
        </authorList>
    </citation>
    <scope>NUCLEOTIDE SEQUENCE [LARGE SCALE GENOMIC DNA]</scope>
    <source>
        <strain evidence="4">DF5081</strain>
    </source>
</reference>
<feature type="signal peptide" evidence="1">
    <location>
        <begin position="1"/>
        <end position="19"/>
    </location>
</feature>
<organism evidence="3 4">
    <name type="scientific">Caenorhabditis japonica</name>
    <dbReference type="NCBI Taxonomy" id="281687"/>
    <lineage>
        <taxon>Eukaryota</taxon>
        <taxon>Metazoa</taxon>
        <taxon>Ecdysozoa</taxon>
        <taxon>Nematoda</taxon>
        <taxon>Chromadorea</taxon>
        <taxon>Rhabditida</taxon>
        <taxon>Rhabditina</taxon>
        <taxon>Rhabditomorpha</taxon>
        <taxon>Rhabditoidea</taxon>
        <taxon>Rhabditidae</taxon>
        <taxon>Peloderinae</taxon>
        <taxon>Caenorhabditis</taxon>
    </lineage>
</organism>
<dbReference type="Proteomes" id="UP000005237">
    <property type="component" value="Unassembled WGS sequence"/>
</dbReference>
<name>A0A8R1HRL9_CAEJA</name>
<reference evidence="3" key="2">
    <citation type="submission" date="2022-06" db="UniProtKB">
        <authorList>
            <consortium name="EnsemblMetazoa"/>
        </authorList>
    </citation>
    <scope>IDENTIFICATION</scope>
    <source>
        <strain evidence="3">DF5081</strain>
    </source>
</reference>
<dbReference type="InterPro" id="IPR007284">
    <property type="entry name" value="Ground-like_dom"/>
</dbReference>